<comment type="caution">
    <text evidence="1">The sequence shown here is derived from an EMBL/GenBank/DDBJ whole genome shotgun (WGS) entry which is preliminary data.</text>
</comment>
<reference evidence="1" key="1">
    <citation type="submission" date="2019-03" db="EMBL/GenBank/DDBJ databases">
        <title>Metabolic reconstructions from genomes of highly enriched 'Candidatus Accumulibacter' and 'Candidatus Competibacter' bioreactor populations.</title>
        <authorList>
            <person name="Annavajhala M.K."/>
            <person name="Welles L."/>
            <person name="Abbas B."/>
            <person name="Sorokin D."/>
            <person name="Park H."/>
            <person name="Van Loosdrecht M."/>
            <person name="Chandran K."/>
        </authorList>
    </citation>
    <scope>NUCLEOTIDE SEQUENCE</scope>
    <source>
        <strain evidence="1">SBR_L</strain>
    </source>
</reference>
<organism evidence="1 2">
    <name type="scientific">Candidatus Accumulibacter contiguus</name>
    <dbReference type="NCBI Taxonomy" id="2954381"/>
    <lineage>
        <taxon>Bacteria</taxon>
        <taxon>Pseudomonadati</taxon>
        <taxon>Pseudomonadota</taxon>
        <taxon>Betaproteobacteria</taxon>
        <taxon>Candidatus Accumulibacter</taxon>
    </lineage>
</organism>
<gene>
    <name evidence="1" type="ORF">E4Q08_15130</name>
</gene>
<evidence type="ECO:0000313" key="1">
    <source>
        <dbReference type="EMBL" id="NMQ06486.1"/>
    </source>
</evidence>
<proteinExistence type="predicted"/>
<dbReference type="RefSeq" id="WP_169071011.1">
    <property type="nucleotide sequence ID" value="NZ_JAZKUC010000001.1"/>
</dbReference>
<protein>
    <submittedName>
        <fullName evidence="1">Uncharacterized protein</fullName>
    </submittedName>
</protein>
<keyword evidence="2" id="KW-1185">Reference proteome</keyword>
<dbReference type="EMBL" id="SPMX01000043">
    <property type="protein sequence ID" value="NMQ06486.1"/>
    <property type="molecule type" value="Genomic_DNA"/>
</dbReference>
<dbReference type="Proteomes" id="UP000886469">
    <property type="component" value="Unassembled WGS sequence"/>
</dbReference>
<name>A0ABX1TBY3_9PROT</name>
<evidence type="ECO:0000313" key="2">
    <source>
        <dbReference type="Proteomes" id="UP000886469"/>
    </source>
</evidence>
<accession>A0ABX1TBY3</accession>
<sequence length="105" mass="12228">MKTPMILPWLAGRAGVSDSRAEELWRVACREAALLTGERDSSSYWGMAQQILLALLEQERWQAYPLLVWPWLLMQGGLQRWSILTRRWLLPLLRACRPLQSGRPR</sequence>